<proteinExistence type="inferred from homology"/>
<dbReference type="InterPro" id="IPR002938">
    <property type="entry name" value="FAD-bd"/>
</dbReference>
<dbReference type="InterPro" id="IPR036188">
    <property type="entry name" value="FAD/NAD-bd_sf"/>
</dbReference>
<dbReference type="PRINTS" id="PR00420">
    <property type="entry name" value="RNGMNOXGNASE"/>
</dbReference>
<evidence type="ECO:0000256" key="6">
    <source>
        <dbReference type="ARBA" id="ARBA00023002"/>
    </source>
</evidence>
<comment type="similarity">
    <text evidence="3">Belongs to the paxM FAD-dependent monooxygenase family.</text>
</comment>
<name>A0A9P4IRT2_9PEZI</name>
<dbReference type="Gene3D" id="3.50.50.60">
    <property type="entry name" value="FAD/NAD(P)-binding domain"/>
    <property type="match status" value="1"/>
</dbReference>
<dbReference type="Pfam" id="PF01494">
    <property type="entry name" value="FAD_binding_3"/>
    <property type="match status" value="1"/>
</dbReference>
<evidence type="ECO:0000256" key="5">
    <source>
        <dbReference type="ARBA" id="ARBA00022827"/>
    </source>
</evidence>
<evidence type="ECO:0000256" key="1">
    <source>
        <dbReference type="ARBA" id="ARBA00001974"/>
    </source>
</evidence>
<dbReference type="GO" id="GO:0004497">
    <property type="term" value="F:monooxygenase activity"/>
    <property type="evidence" value="ECO:0007669"/>
    <property type="project" value="UniProtKB-KW"/>
</dbReference>
<evidence type="ECO:0000256" key="2">
    <source>
        <dbReference type="ARBA" id="ARBA00005179"/>
    </source>
</evidence>
<feature type="domain" description="FAD-binding" evidence="8">
    <location>
        <begin position="2"/>
        <end position="163"/>
    </location>
</feature>
<gene>
    <name evidence="9" type="ORF">NA57DRAFT_52631</name>
</gene>
<dbReference type="PANTHER" id="PTHR47178:SF4">
    <property type="entry name" value="FAD-DEPENDENT MONOOXYGENASE APTC"/>
    <property type="match status" value="1"/>
</dbReference>
<evidence type="ECO:0000256" key="3">
    <source>
        <dbReference type="ARBA" id="ARBA00007992"/>
    </source>
</evidence>
<keyword evidence="5" id="KW-0274">FAD</keyword>
<evidence type="ECO:0000313" key="9">
    <source>
        <dbReference type="EMBL" id="KAF2103096.1"/>
    </source>
</evidence>
<keyword evidence="10" id="KW-1185">Reference proteome</keyword>
<reference evidence="9" key="1">
    <citation type="journal article" date="2020" name="Stud. Mycol.">
        <title>101 Dothideomycetes genomes: a test case for predicting lifestyles and emergence of pathogens.</title>
        <authorList>
            <person name="Haridas S."/>
            <person name="Albert R."/>
            <person name="Binder M."/>
            <person name="Bloem J."/>
            <person name="Labutti K."/>
            <person name="Salamov A."/>
            <person name="Andreopoulos B."/>
            <person name="Baker S."/>
            <person name="Barry K."/>
            <person name="Bills G."/>
            <person name="Bluhm B."/>
            <person name="Cannon C."/>
            <person name="Castanera R."/>
            <person name="Culley D."/>
            <person name="Daum C."/>
            <person name="Ezra D."/>
            <person name="Gonzalez J."/>
            <person name="Henrissat B."/>
            <person name="Kuo A."/>
            <person name="Liang C."/>
            <person name="Lipzen A."/>
            <person name="Lutzoni F."/>
            <person name="Magnuson J."/>
            <person name="Mondo S."/>
            <person name="Nolan M."/>
            <person name="Ohm R."/>
            <person name="Pangilinan J."/>
            <person name="Park H.-J."/>
            <person name="Ramirez L."/>
            <person name="Alfaro M."/>
            <person name="Sun H."/>
            <person name="Tritt A."/>
            <person name="Yoshinaga Y."/>
            <person name="Zwiers L.-H."/>
            <person name="Turgeon B."/>
            <person name="Goodwin S."/>
            <person name="Spatafora J."/>
            <person name="Crous P."/>
            <person name="Grigoriev I."/>
        </authorList>
    </citation>
    <scope>NUCLEOTIDE SEQUENCE</scope>
    <source>
        <strain evidence="9">CBS 133067</strain>
    </source>
</reference>
<dbReference type="AlphaFoldDB" id="A0A9P4IRT2"/>
<dbReference type="Proteomes" id="UP000799772">
    <property type="component" value="Unassembled WGS sequence"/>
</dbReference>
<dbReference type="OrthoDB" id="47494at2759"/>
<dbReference type="PANTHER" id="PTHR47178">
    <property type="entry name" value="MONOOXYGENASE, FAD-BINDING"/>
    <property type="match status" value="1"/>
</dbReference>
<comment type="pathway">
    <text evidence="2">Secondary metabolite biosynthesis.</text>
</comment>
<keyword evidence="6" id="KW-0560">Oxidoreductase</keyword>
<keyword evidence="7" id="KW-0503">Monooxygenase</keyword>
<evidence type="ECO:0000256" key="4">
    <source>
        <dbReference type="ARBA" id="ARBA00022630"/>
    </source>
</evidence>
<protein>
    <submittedName>
        <fullName evidence="9">FAD/NAD(P)-binding domain-containing protein</fullName>
    </submittedName>
</protein>
<dbReference type="EMBL" id="ML978122">
    <property type="protein sequence ID" value="KAF2103096.1"/>
    <property type="molecule type" value="Genomic_DNA"/>
</dbReference>
<evidence type="ECO:0000259" key="8">
    <source>
        <dbReference type="Pfam" id="PF01494"/>
    </source>
</evidence>
<dbReference type="SUPFAM" id="SSF51905">
    <property type="entry name" value="FAD/NAD(P)-binding domain"/>
    <property type="match status" value="1"/>
</dbReference>
<dbReference type="GO" id="GO:0071949">
    <property type="term" value="F:FAD binding"/>
    <property type="evidence" value="ECO:0007669"/>
    <property type="project" value="InterPro"/>
</dbReference>
<evidence type="ECO:0000256" key="7">
    <source>
        <dbReference type="ARBA" id="ARBA00023033"/>
    </source>
</evidence>
<comment type="cofactor">
    <cofactor evidence="1">
        <name>FAD</name>
        <dbReference type="ChEBI" id="CHEBI:57692"/>
    </cofactor>
</comment>
<sequence length="402" mass="45505">MILIVGAGISGITLARHLLNHNVQFRIFDQSLAERPQGFGLTIREATIPKLLELVGIDEIHFRKAVAVDRNHGSYSSFLTNLVTGEHYGAGAYSSGYSKDFRSNRERLRKMIQGDVKVEFGFKLVNFEMHRTGVTAEFANGIKVEGTLLVAADGVHSFIRRTVLPKAIPHDWPAVFFNGSYRMSLQDFERTLQPSMGDSTVQIGLGDNLLAGIMLYDVDRKSGIVELSWGYSRRKRGENDALFAPYAGRHDKTIAPPQLWQELADLPHPLVEPFRSVFVIPDINTNSVIHHQLVSLLILREDLSEVLEKHKVVFAGDSVHDWTNHAGTSANTAIIDAITLGEIIVEGGNVESYYERRHPTWQKAYDHNAEDFEALHRPQEEWDRLFRVQRMAQQEQNVRERL</sequence>
<keyword evidence="4" id="KW-0285">Flavoprotein</keyword>
<evidence type="ECO:0000313" key="10">
    <source>
        <dbReference type="Proteomes" id="UP000799772"/>
    </source>
</evidence>
<accession>A0A9P4IRT2</accession>
<comment type="caution">
    <text evidence="9">The sequence shown here is derived from an EMBL/GenBank/DDBJ whole genome shotgun (WGS) entry which is preliminary data.</text>
</comment>
<organism evidence="9 10">
    <name type="scientific">Rhizodiscina lignyota</name>
    <dbReference type="NCBI Taxonomy" id="1504668"/>
    <lineage>
        <taxon>Eukaryota</taxon>
        <taxon>Fungi</taxon>
        <taxon>Dikarya</taxon>
        <taxon>Ascomycota</taxon>
        <taxon>Pezizomycotina</taxon>
        <taxon>Dothideomycetes</taxon>
        <taxon>Pleosporomycetidae</taxon>
        <taxon>Aulographales</taxon>
        <taxon>Rhizodiscinaceae</taxon>
        <taxon>Rhizodiscina</taxon>
    </lineage>
</organism>